<feature type="transmembrane region" description="Helical" evidence="1">
    <location>
        <begin position="7"/>
        <end position="25"/>
    </location>
</feature>
<dbReference type="AlphaFoldDB" id="A0A562TVI8"/>
<protein>
    <submittedName>
        <fullName evidence="2">Uncharacterized protein</fullName>
    </submittedName>
</protein>
<organism evidence="2 3">
    <name type="scientific">Mucilaginibacter frigoritolerans</name>
    <dbReference type="NCBI Taxonomy" id="652788"/>
    <lineage>
        <taxon>Bacteria</taxon>
        <taxon>Pseudomonadati</taxon>
        <taxon>Bacteroidota</taxon>
        <taxon>Sphingobacteriia</taxon>
        <taxon>Sphingobacteriales</taxon>
        <taxon>Sphingobacteriaceae</taxon>
        <taxon>Mucilaginibacter</taxon>
    </lineage>
</organism>
<gene>
    <name evidence="2" type="ORF">JN11_03953</name>
</gene>
<keyword evidence="1" id="KW-0472">Membrane</keyword>
<keyword evidence="3" id="KW-1185">Reference proteome</keyword>
<evidence type="ECO:0000313" key="3">
    <source>
        <dbReference type="Proteomes" id="UP000317010"/>
    </source>
</evidence>
<keyword evidence="1" id="KW-1133">Transmembrane helix</keyword>
<evidence type="ECO:0000313" key="2">
    <source>
        <dbReference type="EMBL" id="TWI96840.1"/>
    </source>
</evidence>
<sequence>MKQSVKILIFIIVVIICFIAFVWIIESNSSRQEDKDQQTRLASIGNIQFKGKIINSKVYENGGRTYFMICIKLDYTNTENFYIYNNLCCLKIKNGIATMAAGFFDSDIGVPNYVEANMNRDGKIIYNYKKGDPYEGIFTLEPMGLPESYMNMCN</sequence>
<proteinExistence type="predicted"/>
<evidence type="ECO:0000256" key="1">
    <source>
        <dbReference type="SAM" id="Phobius"/>
    </source>
</evidence>
<name>A0A562TVI8_9SPHI</name>
<keyword evidence="1" id="KW-0812">Transmembrane</keyword>
<comment type="caution">
    <text evidence="2">The sequence shown here is derived from an EMBL/GenBank/DDBJ whole genome shotgun (WGS) entry which is preliminary data.</text>
</comment>
<accession>A0A562TVI8</accession>
<dbReference type="Proteomes" id="UP000317010">
    <property type="component" value="Unassembled WGS sequence"/>
</dbReference>
<dbReference type="EMBL" id="VLLI01000012">
    <property type="protein sequence ID" value="TWI96840.1"/>
    <property type="molecule type" value="Genomic_DNA"/>
</dbReference>
<dbReference type="OrthoDB" id="799408at2"/>
<dbReference type="RefSeq" id="WP_144915224.1">
    <property type="nucleotide sequence ID" value="NZ_VLLI01000012.1"/>
</dbReference>
<reference evidence="2 3" key="1">
    <citation type="submission" date="2019-07" db="EMBL/GenBank/DDBJ databases">
        <title>Genomic Encyclopedia of Archaeal and Bacterial Type Strains, Phase II (KMG-II): from individual species to whole genera.</title>
        <authorList>
            <person name="Goeker M."/>
        </authorList>
    </citation>
    <scope>NUCLEOTIDE SEQUENCE [LARGE SCALE GENOMIC DNA]</scope>
    <source>
        <strain evidence="2 3">ATCC BAA-1854</strain>
    </source>
</reference>